<dbReference type="AlphaFoldDB" id="A0A1G2PNS8"/>
<keyword evidence="9 10" id="KW-0961">Cell wall biogenesis/degradation</keyword>
<dbReference type="PANTHER" id="PTHR23132">
    <property type="entry name" value="D-ALANINE--D-ALANINE LIGASE"/>
    <property type="match status" value="1"/>
</dbReference>
<dbReference type="Proteomes" id="UP000178690">
    <property type="component" value="Unassembled WGS sequence"/>
</dbReference>
<evidence type="ECO:0000256" key="11">
    <source>
        <dbReference type="PIRSR" id="PIRSR039102-1"/>
    </source>
</evidence>
<comment type="function">
    <text evidence="10">Cell wall formation.</text>
</comment>
<sequence length="324" mass="35010">MTIAVLMGGRSAEHEISLMSGGAILTALSKRGFPNIRAVTVSREHQWSADGSPATFSQALEGVDVALLAFHGEWGEDGRAQALMEWLGLPYNGSRPTASALAMDKPMSRILLREHGLSIPQGSTHMRPGDRNAMERLVEDIARTHPFPIVVKPASRGSSVGVTLVRTAHQLIPALHEAFRYDSRALVEEYLDGIEVSCGVLEELSGKLMALPVAQIIPTRDHALFDFHAKYSGETQELVPAPLAPDIAQRVAETALTAHFALGCRHYSRTDMIIVAGKPIVLELNTLPGLTPESILPKEALAAGLSYPALIERLVGLASRDRIQ</sequence>
<dbReference type="PANTHER" id="PTHR23132:SF23">
    <property type="entry name" value="D-ALANINE--D-ALANINE LIGASE B"/>
    <property type="match status" value="1"/>
</dbReference>
<dbReference type="Gene3D" id="3.30.470.20">
    <property type="entry name" value="ATP-grasp fold, B domain"/>
    <property type="match status" value="1"/>
</dbReference>
<dbReference type="STRING" id="1802363.A2682_01185"/>
<evidence type="ECO:0000256" key="9">
    <source>
        <dbReference type="ARBA" id="ARBA00023316"/>
    </source>
</evidence>
<comment type="cofactor">
    <cofactor evidence="12">
        <name>Mg(2+)</name>
        <dbReference type="ChEBI" id="CHEBI:18420"/>
    </cofactor>
    <cofactor evidence="12">
        <name>Mn(2+)</name>
        <dbReference type="ChEBI" id="CHEBI:29035"/>
    </cofactor>
    <text evidence="12">Binds 2 magnesium or manganese ions per subunit.</text>
</comment>
<evidence type="ECO:0000256" key="2">
    <source>
        <dbReference type="ARBA" id="ARBA00010871"/>
    </source>
</evidence>
<evidence type="ECO:0000256" key="6">
    <source>
        <dbReference type="ARBA" id="ARBA00022840"/>
    </source>
</evidence>
<comment type="pathway">
    <text evidence="10">Cell wall biogenesis; peptidoglycan biosynthesis.</text>
</comment>
<dbReference type="GO" id="GO:0008716">
    <property type="term" value="F:D-alanine-D-alanine ligase activity"/>
    <property type="evidence" value="ECO:0007669"/>
    <property type="project" value="UniProtKB-UniRule"/>
</dbReference>
<dbReference type="PROSITE" id="PS00844">
    <property type="entry name" value="DALA_DALA_LIGASE_2"/>
    <property type="match status" value="1"/>
</dbReference>
<feature type="active site" evidence="11">
    <location>
        <position position="13"/>
    </location>
</feature>
<dbReference type="PROSITE" id="PS50975">
    <property type="entry name" value="ATP_GRASP"/>
    <property type="match status" value="1"/>
</dbReference>
<evidence type="ECO:0000256" key="10">
    <source>
        <dbReference type="HAMAP-Rule" id="MF_00047"/>
    </source>
</evidence>
<dbReference type="SUPFAM" id="SSF52440">
    <property type="entry name" value="PreATP-grasp domain"/>
    <property type="match status" value="1"/>
</dbReference>
<dbReference type="SMART" id="SM01209">
    <property type="entry name" value="GARS_A"/>
    <property type="match status" value="1"/>
</dbReference>
<reference evidence="15 16" key="1">
    <citation type="journal article" date="2016" name="Nat. Commun.">
        <title>Thousands of microbial genomes shed light on interconnected biogeochemical processes in an aquifer system.</title>
        <authorList>
            <person name="Anantharaman K."/>
            <person name="Brown C.T."/>
            <person name="Hug L.A."/>
            <person name="Sharon I."/>
            <person name="Castelle C.J."/>
            <person name="Probst A.J."/>
            <person name="Thomas B.C."/>
            <person name="Singh A."/>
            <person name="Wilkins M.J."/>
            <person name="Karaoz U."/>
            <person name="Brodie E.L."/>
            <person name="Williams K.H."/>
            <person name="Hubbard S.S."/>
            <person name="Banfield J.F."/>
        </authorList>
    </citation>
    <scope>NUCLEOTIDE SEQUENCE [LARGE SCALE GENOMIC DNA]</scope>
    <source>
        <strain evidence="16">RIFCSPHIGHO2_01_FULL_58_15</strain>
    </source>
</reference>
<evidence type="ECO:0000256" key="3">
    <source>
        <dbReference type="ARBA" id="ARBA00022490"/>
    </source>
</evidence>
<feature type="domain" description="ATP-grasp" evidence="14">
    <location>
        <begin position="109"/>
        <end position="316"/>
    </location>
</feature>
<feature type="active site" evidence="11">
    <location>
        <position position="294"/>
    </location>
</feature>
<keyword evidence="5 13" id="KW-0547">Nucleotide-binding</keyword>
<dbReference type="UniPathway" id="UPA00219"/>
<evidence type="ECO:0000313" key="15">
    <source>
        <dbReference type="EMBL" id="OHA49262.1"/>
    </source>
</evidence>
<dbReference type="InterPro" id="IPR000291">
    <property type="entry name" value="D-Ala_lig_Van_CS"/>
</dbReference>
<evidence type="ECO:0000313" key="16">
    <source>
        <dbReference type="Proteomes" id="UP000178690"/>
    </source>
</evidence>
<dbReference type="InterPro" id="IPR011127">
    <property type="entry name" value="Dala_Dala_lig_N"/>
</dbReference>
<protein>
    <recommendedName>
        <fullName evidence="10">D-alanine--D-alanine ligase</fullName>
        <ecNumber evidence="10">6.3.2.4</ecNumber>
    </recommendedName>
    <alternativeName>
        <fullName evidence="10">D-Ala-D-Ala ligase</fullName>
    </alternativeName>
    <alternativeName>
        <fullName evidence="10">D-alanylalanine synthetase</fullName>
    </alternativeName>
</protein>
<evidence type="ECO:0000256" key="12">
    <source>
        <dbReference type="PIRSR" id="PIRSR039102-3"/>
    </source>
</evidence>
<dbReference type="InterPro" id="IPR011761">
    <property type="entry name" value="ATP-grasp"/>
</dbReference>
<name>A0A1G2PNS8_TERXR</name>
<dbReference type="NCBIfam" id="TIGR01205">
    <property type="entry name" value="D_ala_D_alaTIGR"/>
    <property type="match status" value="1"/>
</dbReference>
<gene>
    <name evidence="10" type="primary">ddl</name>
    <name evidence="15" type="ORF">A2682_01185</name>
</gene>
<dbReference type="HAMAP" id="MF_00047">
    <property type="entry name" value="Dala_Dala_lig"/>
    <property type="match status" value="1"/>
</dbReference>
<keyword evidence="7 10" id="KW-0133">Cell shape</keyword>
<feature type="binding site" evidence="12">
    <location>
        <position position="271"/>
    </location>
    <ligand>
        <name>Mg(2+)</name>
        <dbReference type="ChEBI" id="CHEBI:18420"/>
        <label>1</label>
    </ligand>
</feature>
<dbReference type="PROSITE" id="PS00843">
    <property type="entry name" value="DALA_DALA_LIGASE_1"/>
    <property type="match status" value="1"/>
</dbReference>
<dbReference type="EMBL" id="MHST01000012">
    <property type="protein sequence ID" value="OHA49262.1"/>
    <property type="molecule type" value="Genomic_DNA"/>
</dbReference>
<dbReference type="SUPFAM" id="SSF56059">
    <property type="entry name" value="Glutathione synthetase ATP-binding domain-like"/>
    <property type="match status" value="1"/>
</dbReference>
<comment type="subcellular location">
    <subcellularLocation>
        <location evidence="1 10">Cytoplasm</location>
    </subcellularLocation>
</comment>
<dbReference type="Gene3D" id="3.40.50.20">
    <property type="match status" value="1"/>
</dbReference>
<feature type="binding site" evidence="12">
    <location>
        <position position="283"/>
    </location>
    <ligand>
        <name>Mg(2+)</name>
        <dbReference type="ChEBI" id="CHEBI:18420"/>
        <label>1</label>
    </ligand>
</feature>
<keyword evidence="8 10" id="KW-0573">Peptidoglycan synthesis</keyword>
<comment type="catalytic activity">
    <reaction evidence="10">
        <text>2 D-alanine + ATP = D-alanyl-D-alanine + ADP + phosphate + H(+)</text>
        <dbReference type="Rhea" id="RHEA:11224"/>
        <dbReference type="ChEBI" id="CHEBI:15378"/>
        <dbReference type="ChEBI" id="CHEBI:30616"/>
        <dbReference type="ChEBI" id="CHEBI:43474"/>
        <dbReference type="ChEBI" id="CHEBI:57416"/>
        <dbReference type="ChEBI" id="CHEBI:57822"/>
        <dbReference type="ChEBI" id="CHEBI:456216"/>
        <dbReference type="EC" id="6.3.2.4"/>
    </reaction>
</comment>
<dbReference type="EC" id="6.3.2.4" evidence="10"/>
<dbReference type="Pfam" id="PF07478">
    <property type="entry name" value="Dala_Dala_lig_C"/>
    <property type="match status" value="1"/>
</dbReference>
<dbReference type="NCBIfam" id="NF002378">
    <property type="entry name" value="PRK01372.1"/>
    <property type="match status" value="1"/>
</dbReference>
<feature type="binding site" evidence="12">
    <location>
        <position position="285"/>
    </location>
    <ligand>
        <name>Mg(2+)</name>
        <dbReference type="ChEBI" id="CHEBI:18420"/>
        <label>2</label>
    </ligand>
</feature>
<dbReference type="Gene3D" id="3.30.1490.20">
    <property type="entry name" value="ATP-grasp fold, A domain"/>
    <property type="match status" value="1"/>
</dbReference>
<keyword evidence="12" id="KW-0460">Magnesium</keyword>
<evidence type="ECO:0000256" key="4">
    <source>
        <dbReference type="ARBA" id="ARBA00022598"/>
    </source>
</evidence>
<dbReference type="GO" id="GO:0008360">
    <property type="term" value="P:regulation of cell shape"/>
    <property type="evidence" value="ECO:0007669"/>
    <property type="project" value="UniProtKB-KW"/>
</dbReference>
<evidence type="ECO:0000256" key="5">
    <source>
        <dbReference type="ARBA" id="ARBA00022741"/>
    </source>
</evidence>
<accession>A0A1G2PNS8</accession>
<dbReference type="Pfam" id="PF01820">
    <property type="entry name" value="Dala_Dala_lig_N"/>
    <property type="match status" value="1"/>
</dbReference>
<dbReference type="InterPro" id="IPR011095">
    <property type="entry name" value="Dala_Dala_lig_C"/>
</dbReference>
<evidence type="ECO:0000256" key="13">
    <source>
        <dbReference type="PROSITE-ProRule" id="PRU00409"/>
    </source>
</evidence>
<dbReference type="GO" id="GO:0071555">
    <property type="term" value="P:cell wall organization"/>
    <property type="evidence" value="ECO:0007669"/>
    <property type="project" value="UniProtKB-KW"/>
</dbReference>
<dbReference type="GO" id="GO:0009252">
    <property type="term" value="P:peptidoglycan biosynthetic process"/>
    <property type="evidence" value="ECO:0007669"/>
    <property type="project" value="UniProtKB-UniRule"/>
</dbReference>
<dbReference type="GO" id="GO:0005524">
    <property type="term" value="F:ATP binding"/>
    <property type="evidence" value="ECO:0007669"/>
    <property type="project" value="UniProtKB-UniRule"/>
</dbReference>
<keyword evidence="4 10" id="KW-0436">Ligase</keyword>
<evidence type="ECO:0000256" key="8">
    <source>
        <dbReference type="ARBA" id="ARBA00022984"/>
    </source>
</evidence>
<dbReference type="GO" id="GO:0046872">
    <property type="term" value="F:metal ion binding"/>
    <property type="evidence" value="ECO:0007669"/>
    <property type="project" value="UniProtKB-KW"/>
</dbReference>
<feature type="binding site" evidence="12">
    <location>
        <position position="283"/>
    </location>
    <ligand>
        <name>Mg(2+)</name>
        <dbReference type="ChEBI" id="CHEBI:18420"/>
        <label>2</label>
    </ligand>
</feature>
<dbReference type="InterPro" id="IPR013815">
    <property type="entry name" value="ATP_grasp_subdomain_1"/>
</dbReference>
<keyword evidence="3 10" id="KW-0963">Cytoplasm</keyword>
<dbReference type="InterPro" id="IPR005905">
    <property type="entry name" value="D_ala_D_ala"/>
</dbReference>
<organism evidence="15 16">
    <name type="scientific">Terrybacteria sp. (strain RIFCSPHIGHO2_01_FULL_58_15)</name>
    <dbReference type="NCBI Taxonomy" id="1802363"/>
    <lineage>
        <taxon>Bacteria</taxon>
        <taxon>Candidatus Terryibacteriota</taxon>
    </lineage>
</organism>
<keyword evidence="12" id="KW-0479">Metal-binding</keyword>
<evidence type="ECO:0000256" key="7">
    <source>
        <dbReference type="ARBA" id="ARBA00022960"/>
    </source>
</evidence>
<keyword evidence="12" id="KW-0464">Manganese</keyword>
<dbReference type="GO" id="GO:0005737">
    <property type="term" value="C:cytoplasm"/>
    <property type="evidence" value="ECO:0007669"/>
    <property type="project" value="UniProtKB-SubCell"/>
</dbReference>
<keyword evidence="6 13" id="KW-0067">ATP-binding</keyword>
<dbReference type="InterPro" id="IPR016185">
    <property type="entry name" value="PreATP-grasp_dom_sf"/>
</dbReference>
<dbReference type="PIRSF" id="PIRSF039102">
    <property type="entry name" value="Ddl/VanB"/>
    <property type="match status" value="1"/>
</dbReference>
<evidence type="ECO:0000259" key="14">
    <source>
        <dbReference type="PROSITE" id="PS50975"/>
    </source>
</evidence>
<evidence type="ECO:0000256" key="1">
    <source>
        <dbReference type="ARBA" id="ARBA00004496"/>
    </source>
</evidence>
<comment type="caution">
    <text evidence="15">The sequence shown here is derived from an EMBL/GenBank/DDBJ whole genome shotgun (WGS) entry which is preliminary data.</text>
</comment>
<comment type="similarity">
    <text evidence="2 10">Belongs to the D-alanine--D-alanine ligase family.</text>
</comment>
<feature type="active site" evidence="11">
    <location>
        <position position="158"/>
    </location>
</feature>
<proteinExistence type="inferred from homology"/>